<organism evidence="1 2">
    <name type="scientific">Caballeronia terrestris</name>
    <dbReference type="NCBI Taxonomy" id="1226301"/>
    <lineage>
        <taxon>Bacteria</taxon>
        <taxon>Pseudomonadati</taxon>
        <taxon>Pseudomonadota</taxon>
        <taxon>Betaproteobacteria</taxon>
        <taxon>Burkholderiales</taxon>
        <taxon>Burkholderiaceae</taxon>
        <taxon>Caballeronia</taxon>
    </lineage>
</organism>
<dbReference type="EMBL" id="FCOL02000079">
    <property type="protein sequence ID" value="SAL82599.1"/>
    <property type="molecule type" value="Genomic_DNA"/>
</dbReference>
<name>A0A158KPC2_9BURK</name>
<reference evidence="1" key="1">
    <citation type="submission" date="2016-01" db="EMBL/GenBank/DDBJ databases">
        <authorList>
            <person name="Peeters C."/>
        </authorList>
    </citation>
    <scope>NUCLEOTIDE SEQUENCE [LARGE SCALE GENOMIC DNA]</scope>
    <source>
        <strain evidence="1">LMG 22937</strain>
    </source>
</reference>
<sequence>MNVRRKALRFFHRLKSEMVIAVRLLRLAAGTNHVDLSGHLKARAEPRFGDACDECVREIARKYGRRL</sequence>
<evidence type="ECO:0000313" key="2">
    <source>
        <dbReference type="Proteomes" id="UP000054925"/>
    </source>
</evidence>
<accession>A0A158KPC2</accession>
<evidence type="ECO:0000313" key="1">
    <source>
        <dbReference type="EMBL" id="SAL82599.1"/>
    </source>
</evidence>
<gene>
    <name evidence="1" type="ORF">AWB67_06168</name>
</gene>
<comment type="caution">
    <text evidence="1">The sequence shown here is derived from an EMBL/GenBank/DDBJ whole genome shotgun (WGS) entry which is preliminary data.</text>
</comment>
<keyword evidence="2" id="KW-1185">Reference proteome</keyword>
<protein>
    <submittedName>
        <fullName evidence="1">Uncharacterized protein</fullName>
    </submittedName>
</protein>
<dbReference type="Proteomes" id="UP000054925">
    <property type="component" value="Unassembled WGS sequence"/>
</dbReference>
<proteinExistence type="predicted"/>
<dbReference type="AlphaFoldDB" id="A0A158KPC2"/>